<dbReference type="InterPro" id="IPR025857">
    <property type="entry name" value="MacB_PCD"/>
</dbReference>
<evidence type="ECO:0000256" key="3">
    <source>
        <dbReference type="ARBA" id="ARBA00022475"/>
    </source>
</evidence>
<feature type="transmembrane region" description="Helical" evidence="7">
    <location>
        <begin position="20"/>
        <end position="43"/>
    </location>
</feature>
<dbReference type="Pfam" id="PF12704">
    <property type="entry name" value="MacB_PCD"/>
    <property type="match status" value="1"/>
</dbReference>
<evidence type="ECO:0000256" key="6">
    <source>
        <dbReference type="ARBA" id="ARBA00023136"/>
    </source>
</evidence>
<feature type="transmembrane region" description="Helical" evidence="7">
    <location>
        <begin position="752"/>
        <end position="770"/>
    </location>
</feature>
<evidence type="ECO:0000256" key="5">
    <source>
        <dbReference type="ARBA" id="ARBA00022989"/>
    </source>
</evidence>
<organism evidence="10 11">
    <name type="scientific">Oricola thermophila</name>
    <dbReference type="NCBI Taxonomy" id="2742145"/>
    <lineage>
        <taxon>Bacteria</taxon>
        <taxon>Pseudomonadati</taxon>
        <taxon>Pseudomonadota</taxon>
        <taxon>Alphaproteobacteria</taxon>
        <taxon>Hyphomicrobiales</taxon>
        <taxon>Ahrensiaceae</taxon>
        <taxon>Oricola</taxon>
    </lineage>
</organism>
<dbReference type="GO" id="GO:0044874">
    <property type="term" value="P:lipoprotein localization to outer membrane"/>
    <property type="evidence" value="ECO:0007669"/>
    <property type="project" value="TreeGrafter"/>
</dbReference>
<feature type="transmembrane region" description="Helical" evidence="7">
    <location>
        <begin position="311"/>
        <end position="332"/>
    </location>
</feature>
<keyword evidence="4 7" id="KW-0812">Transmembrane</keyword>
<evidence type="ECO:0000256" key="2">
    <source>
        <dbReference type="ARBA" id="ARBA00005236"/>
    </source>
</evidence>
<feature type="transmembrane region" description="Helical" evidence="7">
    <location>
        <begin position="655"/>
        <end position="675"/>
    </location>
</feature>
<comment type="subcellular location">
    <subcellularLocation>
        <location evidence="1">Cell membrane</location>
        <topology evidence="1">Multi-pass membrane protein</topology>
    </subcellularLocation>
</comment>
<sequence length="787" mass="85969">MRALDKKLLRDLRRLWAQGLSIALLLACGVAVLLISYGMYGALQNTRAAYYERNRFADIFASATRAPRSLESEISGIEGVWAVELRTVKDAVLDLPDRVKTATGRIISLPSDNGAVLNVPLVRSGRLPDPEASDEIMVNEPFAQANGYRLGDVIHANLNGRKRPLTIVGTALSPEYVYTIGPGALMPDNENFGILWMSENAASAAFDMSGAFNDVSLKLTLDADPEEVIDRLDDILEPYGGTGAYGRDQQMSDAFIDSELLGLETTARILPPVFFGIAAFLVNMVIGRIVALERSQIGLMKALGYTNFAVAMHYIALAVLIAVFGVLIGWALGTWAARGMALIYAEFFTFPYLLFSVSKFTYVLSGALGILAAALGAVFNALKAARLDPAIAMQPPAPPNFRRGLFDRLLAAMRLKQPTMMILRGITRWPLRASLTSLGMAFGVAVLIASSFFEDSMEEIIDVAFFQSNLQDGVLLFTSEQPVSILSEVERLPGILRAEGQLNLPVRLTNGHLEKRVTVEGSWPQADLSRVIDPDGKVITAPQEGILLTRRLAGQLGVAPGDPVDVEFLSGRRESHRLTVSGVVTQYFGIGAYMNAEHLARLFRQSPRITHANVLIDEARIDDLHRELKNIPKLAGLILLTDTREKFRSTIKENMVIQSMIYITIAAMITIGVTYNSARIQLSERARELASLRILGFTNAEVSYILMGETLILAVVAQPIGWVLGATIAWGMSFAFASDLYTIPVVLKSHTYGFASFVAIAAAVGSVLVVRRRLDTLDLVSVMKTRE</sequence>
<name>A0A6N1VCR0_9HYPH</name>
<evidence type="ECO:0000313" key="10">
    <source>
        <dbReference type="EMBL" id="QKV18841.1"/>
    </source>
</evidence>
<keyword evidence="11" id="KW-1185">Reference proteome</keyword>
<dbReference type="GO" id="GO:0098797">
    <property type="term" value="C:plasma membrane protein complex"/>
    <property type="evidence" value="ECO:0007669"/>
    <property type="project" value="TreeGrafter"/>
</dbReference>
<feature type="domain" description="MacB-like periplasmic core" evidence="9">
    <location>
        <begin position="435"/>
        <end position="630"/>
    </location>
</feature>
<evidence type="ECO:0000259" key="8">
    <source>
        <dbReference type="Pfam" id="PF02687"/>
    </source>
</evidence>
<feature type="transmembrane region" description="Helical" evidence="7">
    <location>
        <begin position="269"/>
        <end position="291"/>
    </location>
</feature>
<dbReference type="AlphaFoldDB" id="A0A6N1VCR0"/>
<dbReference type="PANTHER" id="PTHR30489">
    <property type="entry name" value="LIPOPROTEIN-RELEASING SYSTEM TRANSMEMBRANE PROTEIN LOLE"/>
    <property type="match status" value="1"/>
</dbReference>
<keyword evidence="3" id="KW-1003">Cell membrane</keyword>
<keyword evidence="5 7" id="KW-1133">Transmembrane helix</keyword>
<dbReference type="KEGG" id="orm:HTY61_10455"/>
<dbReference type="InterPro" id="IPR051447">
    <property type="entry name" value="Lipoprotein-release_system"/>
</dbReference>
<feature type="domain" description="ABC3 transporter permease C-terminal" evidence="8">
    <location>
        <begin position="273"/>
        <end position="389"/>
    </location>
</feature>
<feature type="transmembrane region" description="Helical" evidence="7">
    <location>
        <begin position="429"/>
        <end position="453"/>
    </location>
</feature>
<comment type="similarity">
    <text evidence="2">Belongs to the ABC-4 integral membrane protein family. LolC/E subfamily.</text>
</comment>
<protein>
    <submittedName>
        <fullName evidence="10">ABC transporter permease</fullName>
    </submittedName>
</protein>
<dbReference type="EMBL" id="CP054836">
    <property type="protein sequence ID" value="QKV18841.1"/>
    <property type="molecule type" value="Genomic_DNA"/>
</dbReference>
<proteinExistence type="inferred from homology"/>
<feature type="domain" description="ABC3 transporter permease C-terminal" evidence="8">
    <location>
        <begin position="661"/>
        <end position="773"/>
    </location>
</feature>
<accession>A0A6N1VCR0</accession>
<evidence type="ECO:0000256" key="4">
    <source>
        <dbReference type="ARBA" id="ARBA00022692"/>
    </source>
</evidence>
<feature type="transmembrane region" description="Helical" evidence="7">
    <location>
        <begin position="711"/>
        <end position="732"/>
    </location>
</feature>
<dbReference type="InterPro" id="IPR003838">
    <property type="entry name" value="ABC3_permease_C"/>
</dbReference>
<dbReference type="Proteomes" id="UP000509367">
    <property type="component" value="Chromosome"/>
</dbReference>
<dbReference type="PROSITE" id="PS51257">
    <property type="entry name" value="PROKAR_LIPOPROTEIN"/>
    <property type="match status" value="1"/>
</dbReference>
<evidence type="ECO:0000313" key="11">
    <source>
        <dbReference type="Proteomes" id="UP000509367"/>
    </source>
</evidence>
<reference evidence="10 11" key="1">
    <citation type="submission" date="2020-06" db="EMBL/GenBank/DDBJ databases">
        <title>Oricola thermophila sp. nov. isolated from a tidal sediments.</title>
        <authorList>
            <person name="Kwon K.K."/>
            <person name="Yang S.-H."/>
            <person name="Park M.-J."/>
        </authorList>
    </citation>
    <scope>NUCLEOTIDE SEQUENCE [LARGE SCALE GENOMIC DNA]</scope>
    <source>
        <strain evidence="10 11">MEBiC13590</strain>
    </source>
</reference>
<gene>
    <name evidence="10" type="ORF">HTY61_10455</name>
</gene>
<dbReference type="Pfam" id="PF02687">
    <property type="entry name" value="FtsX"/>
    <property type="match status" value="2"/>
</dbReference>
<keyword evidence="6 7" id="KW-0472">Membrane</keyword>
<evidence type="ECO:0000256" key="1">
    <source>
        <dbReference type="ARBA" id="ARBA00004651"/>
    </source>
</evidence>
<evidence type="ECO:0000259" key="9">
    <source>
        <dbReference type="Pfam" id="PF12704"/>
    </source>
</evidence>
<feature type="transmembrane region" description="Helical" evidence="7">
    <location>
        <begin position="361"/>
        <end position="382"/>
    </location>
</feature>
<evidence type="ECO:0000256" key="7">
    <source>
        <dbReference type="SAM" id="Phobius"/>
    </source>
</evidence>
<dbReference type="PANTHER" id="PTHR30489:SF0">
    <property type="entry name" value="LIPOPROTEIN-RELEASING SYSTEM TRANSMEMBRANE PROTEIN LOLE"/>
    <property type="match status" value="1"/>
</dbReference>